<dbReference type="InterPro" id="IPR050889">
    <property type="entry name" value="Dendritic_Spine_Reg/Scaffold"/>
</dbReference>
<dbReference type="PROSITE" id="PS50297">
    <property type="entry name" value="ANK_REP_REGION"/>
    <property type="match status" value="14"/>
</dbReference>
<feature type="repeat" description="ANK" evidence="3">
    <location>
        <begin position="796"/>
        <end position="828"/>
    </location>
</feature>
<feature type="repeat" description="ANK" evidence="3">
    <location>
        <begin position="730"/>
        <end position="762"/>
    </location>
</feature>
<name>A0AAN9VR71_9ORTH</name>
<feature type="repeat" description="ANK" evidence="3">
    <location>
        <begin position="829"/>
        <end position="861"/>
    </location>
</feature>
<dbReference type="Gene3D" id="3.40.50.300">
    <property type="entry name" value="P-loop containing nucleotide triphosphate hydrolases"/>
    <property type="match status" value="1"/>
</dbReference>
<dbReference type="EMBL" id="JAZDUA010000180">
    <property type="protein sequence ID" value="KAK7865307.1"/>
    <property type="molecule type" value="Genomic_DNA"/>
</dbReference>
<feature type="repeat" description="ANK" evidence="3">
    <location>
        <begin position="361"/>
        <end position="393"/>
    </location>
</feature>
<dbReference type="InterPro" id="IPR002110">
    <property type="entry name" value="Ankyrin_rpt"/>
</dbReference>
<feature type="repeat" description="ANK" evidence="3">
    <location>
        <begin position="862"/>
        <end position="894"/>
    </location>
</feature>
<feature type="repeat" description="ANK" evidence="3">
    <location>
        <begin position="895"/>
        <end position="927"/>
    </location>
</feature>
<keyword evidence="1" id="KW-0677">Repeat</keyword>
<feature type="repeat" description="ANK" evidence="3">
    <location>
        <begin position="598"/>
        <end position="630"/>
    </location>
</feature>
<dbReference type="PANTHER" id="PTHR24166">
    <property type="entry name" value="ROLLING PEBBLES, ISOFORM B"/>
    <property type="match status" value="1"/>
</dbReference>
<gene>
    <name evidence="4" type="ORF">R5R35_007392</name>
</gene>
<reference evidence="4 5" key="1">
    <citation type="submission" date="2024-03" db="EMBL/GenBank/DDBJ databases">
        <title>The genome assembly and annotation of the cricket Gryllus longicercus Weissman &amp; Gray.</title>
        <authorList>
            <person name="Szrajer S."/>
            <person name="Gray D."/>
            <person name="Ylla G."/>
        </authorList>
    </citation>
    <scope>NUCLEOTIDE SEQUENCE [LARGE SCALE GENOMIC DNA]</scope>
    <source>
        <strain evidence="4">DAG 2021-001</strain>
        <tissue evidence="4">Whole body minus gut</tissue>
    </source>
</reference>
<feature type="repeat" description="ANK" evidence="3">
    <location>
        <begin position="631"/>
        <end position="663"/>
    </location>
</feature>
<feature type="repeat" description="ANK" evidence="3">
    <location>
        <begin position="565"/>
        <end position="597"/>
    </location>
</feature>
<evidence type="ECO:0000256" key="2">
    <source>
        <dbReference type="ARBA" id="ARBA00023043"/>
    </source>
</evidence>
<dbReference type="InterPro" id="IPR036770">
    <property type="entry name" value="Ankyrin_rpt-contain_sf"/>
</dbReference>
<feature type="repeat" description="ANK" evidence="3">
    <location>
        <begin position="499"/>
        <end position="531"/>
    </location>
</feature>
<dbReference type="Pfam" id="PF12796">
    <property type="entry name" value="Ank_2"/>
    <property type="match status" value="5"/>
</dbReference>
<dbReference type="Proteomes" id="UP001378592">
    <property type="component" value="Unassembled WGS sequence"/>
</dbReference>
<keyword evidence="2 3" id="KW-0040">ANK repeat</keyword>
<feature type="repeat" description="ANK" evidence="3">
    <location>
        <begin position="536"/>
        <end position="564"/>
    </location>
</feature>
<feature type="repeat" description="ANK" evidence="3">
    <location>
        <begin position="763"/>
        <end position="795"/>
    </location>
</feature>
<evidence type="ECO:0000256" key="1">
    <source>
        <dbReference type="ARBA" id="ARBA00022737"/>
    </source>
</evidence>
<keyword evidence="5" id="KW-1185">Reference proteome</keyword>
<feature type="repeat" description="ANK" evidence="3">
    <location>
        <begin position="664"/>
        <end position="696"/>
    </location>
</feature>
<feature type="repeat" description="ANK" evidence="3">
    <location>
        <begin position="428"/>
        <end position="456"/>
    </location>
</feature>
<dbReference type="Pfam" id="PF00023">
    <property type="entry name" value="Ank"/>
    <property type="match status" value="3"/>
</dbReference>
<dbReference type="SUPFAM" id="SSF48403">
    <property type="entry name" value="Ankyrin repeat"/>
    <property type="match status" value="2"/>
</dbReference>
<evidence type="ECO:0000256" key="3">
    <source>
        <dbReference type="PROSITE-ProRule" id="PRU00023"/>
    </source>
</evidence>
<feature type="repeat" description="ANK" evidence="3">
    <location>
        <begin position="928"/>
        <end position="960"/>
    </location>
</feature>
<evidence type="ECO:0000313" key="5">
    <source>
        <dbReference type="Proteomes" id="UP001378592"/>
    </source>
</evidence>
<accession>A0AAN9VR71</accession>
<dbReference type="AlphaFoldDB" id="A0AAN9VR71"/>
<dbReference type="PRINTS" id="PR01415">
    <property type="entry name" value="ANKYRIN"/>
</dbReference>
<feature type="repeat" description="ANK" evidence="3">
    <location>
        <begin position="961"/>
        <end position="993"/>
    </location>
</feature>
<dbReference type="Gene3D" id="1.25.40.20">
    <property type="entry name" value="Ankyrin repeat-containing domain"/>
    <property type="match status" value="6"/>
</dbReference>
<dbReference type="PANTHER" id="PTHR24166:SF48">
    <property type="entry name" value="PROTEIN VAPYRIN"/>
    <property type="match status" value="1"/>
</dbReference>
<proteinExistence type="predicted"/>
<protein>
    <submittedName>
        <fullName evidence="4">Uncharacterized protein</fullName>
    </submittedName>
</protein>
<evidence type="ECO:0000313" key="4">
    <source>
        <dbReference type="EMBL" id="KAK7865307.1"/>
    </source>
</evidence>
<dbReference type="PROSITE" id="PS50088">
    <property type="entry name" value="ANK_REPEAT"/>
    <property type="match status" value="18"/>
</dbReference>
<feature type="repeat" description="ANK" evidence="3">
    <location>
        <begin position="394"/>
        <end position="426"/>
    </location>
</feature>
<dbReference type="SMART" id="SM00248">
    <property type="entry name" value="ANK"/>
    <property type="match status" value="18"/>
</dbReference>
<organism evidence="4 5">
    <name type="scientific">Gryllus longicercus</name>
    <dbReference type="NCBI Taxonomy" id="2509291"/>
    <lineage>
        <taxon>Eukaryota</taxon>
        <taxon>Metazoa</taxon>
        <taxon>Ecdysozoa</taxon>
        <taxon>Arthropoda</taxon>
        <taxon>Hexapoda</taxon>
        <taxon>Insecta</taxon>
        <taxon>Pterygota</taxon>
        <taxon>Neoptera</taxon>
        <taxon>Polyneoptera</taxon>
        <taxon>Orthoptera</taxon>
        <taxon>Ensifera</taxon>
        <taxon>Gryllidea</taxon>
        <taxon>Grylloidea</taxon>
        <taxon>Gryllidae</taxon>
        <taxon>Gryllinae</taxon>
        <taxon>Gryllus</taxon>
    </lineage>
</organism>
<comment type="caution">
    <text evidence="4">The sequence shown here is derived from an EMBL/GenBank/DDBJ whole genome shotgun (WGS) entry which is preliminary data.</text>
</comment>
<sequence length="1023" mass="112268">MGKSRFLQRLAAEAAQRWAVLLQALDHRNLLRDFPQPPDLTQEHMVELLAVAAGVAASSSPESTQRFLKAALHESGDIAVFVDGVDEICPSYKDKLVRLLEMLLETKVKLVWVSSRPEAELVLTKALRCATSSLRPFSQEEQKNHLCRHWSSVDPRNRPPAAFEALAAEMVAALHGAAGRGQRTLLDVPLHAQMAAEAYATQAAQALGTGVSLLPQSGISLYQLYRRFVERKRDLYERRFGLKDANFDNLPFADNFEEIHQNCAMLILVSDGTLNKVDSSPFKDYIVKKRHNLIKEKTGILWLGEDEMPHFLHYTFIEYFAARWLLENQEEAPEAVKEIWRSLLNRDVGVGVRHVLEHMLSDGLPLHRAALEGSEGALEAALEAGGDPDESDRFGRTALVQAASLGRADAVGALLAKGCDPGRRDALLGWTALRYASACGHLEAAERLLQGGADPNHFVTHNISIPDTVLKAAELGCSEIMDIILKKEKGRCVDIRFGINETPIMIATACGHKNTVNILLKYGADVTKKDFWKSQALHYAANGGNIEITKLLLDSKADPNARDIHGVTPLMRAAMSGDAQSTELLLERGADVNLKDVHNTTALRYVTGSGRLEIKKLLLENKADPNEGDGWGFTPLMRSAEDGDARSIVLLLKHGADVNQSNVFNSTALHYAAKNGHHEITKTLLESEADPNAASEWDETPLMMATAAGDAKSTKLLLEHGANVNRRNLHKRTALHYATTSGGNQITKLLLENKADPNAGNGWGFTPLMRSALDGDARSIELLLKHGADVNQSNVDNSTALHYAAKNGHHEITKTLLESEADPNAANEWGATPLMMATAAGDAKSTKLLLEHGANVNRRNQHKWTALHYATTSGRNQITKLLLGSQADPNAGDKDGVTPLMWAAESGDAPSTELLLEHGADVSRMDEEHWTALHYATSRNRHRVTKLLLESKADPNAVDRDGVTPRMWAAWVGDAQSTRIFLEHGAAVSQIDEEHWTVLSSAFSRSRNKIMKDLSESKMILTQ</sequence>
<feature type="repeat" description="ANK" evidence="3">
    <location>
        <begin position="697"/>
        <end position="729"/>
    </location>
</feature>
<dbReference type="InterPro" id="IPR027417">
    <property type="entry name" value="P-loop_NTPase"/>
</dbReference>